<feature type="compositionally biased region" description="Polar residues" evidence="9">
    <location>
        <begin position="523"/>
        <end position="542"/>
    </location>
</feature>
<dbReference type="PANTHER" id="PTHR11730:SF6">
    <property type="entry name" value="AMMONIUM TRANSPORTER"/>
    <property type="match status" value="1"/>
</dbReference>
<dbReference type="AlphaFoldDB" id="I1T0E0"/>
<evidence type="ECO:0000313" key="11">
    <source>
        <dbReference type="EMBL" id="AEJ07738.1"/>
    </source>
</evidence>
<feature type="transmembrane region" description="Helical" evidence="8">
    <location>
        <begin position="126"/>
        <end position="148"/>
    </location>
</feature>
<evidence type="ECO:0000256" key="5">
    <source>
        <dbReference type="ARBA" id="ARBA00022989"/>
    </source>
</evidence>
<evidence type="ECO:0000256" key="3">
    <source>
        <dbReference type="ARBA" id="ARBA00022448"/>
    </source>
</evidence>
<feature type="transmembrane region" description="Helical" evidence="8">
    <location>
        <begin position="317"/>
        <end position="336"/>
    </location>
</feature>
<dbReference type="GO" id="GO:0097272">
    <property type="term" value="P:ammonium homeostasis"/>
    <property type="evidence" value="ECO:0007669"/>
    <property type="project" value="TreeGrafter"/>
</dbReference>
<keyword evidence="4 8" id="KW-0812">Transmembrane</keyword>
<feature type="transmembrane region" description="Helical" evidence="8">
    <location>
        <begin position="245"/>
        <end position="262"/>
    </location>
</feature>
<feature type="transmembrane region" description="Helical" evidence="8">
    <location>
        <begin position="342"/>
        <end position="361"/>
    </location>
</feature>
<reference evidence="11" key="1">
    <citation type="journal article" date="2011" name="Mol. Biol. Evol.">
        <title>Multiple horizontal gene transfers of ammonium transporters/ammonia permeases from prokaryotes to eukaryotes: toward a new functional and evolutionary classification.</title>
        <authorList>
            <person name="McDonald T."/>
            <person name="Dietrich F."/>
            <person name="Lutzoni F."/>
        </authorList>
    </citation>
    <scope>NUCLEOTIDE SEQUENCE</scope>
    <source>
        <strain evidence="11">Cgr/DA1pho</strain>
    </source>
</reference>
<feature type="compositionally biased region" description="Polar residues" evidence="9">
    <location>
        <begin position="493"/>
        <end position="503"/>
    </location>
</feature>
<dbReference type="InterPro" id="IPR024041">
    <property type="entry name" value="NH4_transpt_AmtB-like_dom"/>
</dbReference>
<dbReference type="Pfam" id="PF00909">
    <property type="entry name" value="Ammonium_transp"/>
    <property type="match status" value="1"/>
</dbReference>
<organism evidence="11">
    <name type="scientific">Asterochloris sp. Armaleo 7/29/2003</name>
    <dbReference type="NCBI Taxonomy" id="1050235"/>
    <lineage>
        <taxon>Eukaryota</taxon>
        <taxon>Viridiplantae</taxon>
        <taxon>Chlorophyta</taxon>
        <taxon>core chlorophytes</taxon>
        <taxon>Trebouxiophyceae</taxon>
        <taxon>Trebouxiales</taxon>
        <taxon>Trebouxiaceae</taxon>
        <taxon>Asterochloris</taxon>
    </lineage>
</organism>
<feature type="transmembrane region" description="Helical" evidence="8">
    <location>
        <begin position="282"/>
        <end position="305"/>
    </location>
</feature>
<dbReference type="GO" id="GO:0005886">
    <property type="term" value="C:plasma membrane"/>
    <property type="evidence" value="ECO:0007669"/>
    <property type="project" value="UniProtKB-SubCell"/>
</dbReference>
<dbReference type="EMBL" id="JF833069">
    <property type="protein sequence ID" value="AEJ07738.1"/>
    <property type="molecule type" value="Genomic_DNA"/>
</dbReference>
<evidence type="ECO:0000256" key="2">
    <source>
        <dbReference type="ARBA" id="ARBA00005887"/>
    </source>
</evidence>
<feature type="transmembrane region" description="Helical" evidence="8">
    <location>
        <begin position="431"/>
        <end position="452"/>
    </location>
</feature>
<feature type="transmembrane region" description="Helical" evidence="8">
    <location>
        <begin position="70"/>
        <end position="93"/>
    </location>
</feature>
<dbReference type="NCBIfam" id="TIGR00836">
    <property type="entry name" value="amt"/>
    <property type="match status" value="1"/>
</dbReference>
<evidence type="ECO:0000256" key="7">
    <source>
        <dbReference type="ARBA" id="ARBA00023177"/>
    </source>
</evidence>
<feature type="transmembrane region" description="Helical" evidence="8">
    <location>
        <begin position="373"/>
        <end position="395"/>
    </location>
</feature>
<feature type="transmembrane region" description="Helical" evidence="8">
    <location>
        <begin position="155"/>
        <end position="176"/>
    </location>
</feature>
<comment type="similarity">
    <text evidence="2 8">Belongs to the ammonia transporter channel (TC 1.A.11.2) family.</text>
</comment>
<evidence type="ECO:0000256" key="9">
    <source>
        <dbReference type="SAM" id="MobiDB-lite"/>
    </source>
</evidence>
<protein>
    <recommendedName>
        <fullName evidence="8">Ammonium transporter</fullName>
    </recommendedName>
</protein>
<dbReference type="SUPFAM" id="SSF111352">
    <property type="entry name" value="Ammonium transporter"/>
    <property type="match status" value="1"/>
</dbReference>
<name>I1T0E0_9CHLO</name>
<sequence>MPPSPAPPPTGPITVAEVVTAFSAASPELPGAFYEANEGFTMISAYLVFFMHCGFAMISIGCVRQKFAKHIAILILLDACASALGFYFFGYAFGFGDRIDANGGYYGNPFVGSQYFALSGLPPTQYYLWFFQWTFAATACTIVSGAIAERTRFEAYACYSFFMSAWVYPIITHSAWSFQGWASMFKTTAHSTNYLFGSGVIDFAGSGAVHMVGGTAALWGAVIVGPRIGRFLSDGTVVQMDGHNSSLFVLGVMILWFGWYGFNPGSQQAIITANGGTWSVASSVANAAVTTTLSPAAAGLSGLLVKAMLLKIETGTLVWDIMTMGNAALAGLVAITSGCSVILPWGGIVVGIVAGSLYVGASKLVVFMKIDDPLDAIAVHLFNGAWGVIAVGFLAGEHQILASYGTNVFTGGNREYGCFLGGSGRLLAAQLVYTCWIFAWVTCMMVPLWLLLKIVGLLRVDPAHETAGLDVSHHGGSAYPGGTDLESSDHKGQQYNTGMNGNGNHHDLTDIRAEIAQLRKQLNAESTPQNPKGTTVVSSGTR</sequence>
<reference evidence="11" key="2">
    <citation type="submission" date="2011-04" db="EMBL/GenBank/DDBJ databases">
        <authorList>
            <person name="McDonald T.R."/>
            <person name="Dietrich F."/>
            <person name="Lutzoni F."/>
        </authorList>
    </citation>
    <scope>NUCLEOTIDE SEQUENCE</scope>
    <source>
        <strain evidence="11">Cgr/DA1pho</strain>
    </source>
</reference>
<feature type="region of interest" description="Disordered" evidence="9">
    <location>
        <begin position="521"/>
        <end position="542"/>
    </location>
</feature>
<keyword evidence="5 8" id="KW-1133">Transmembrane helix</keyword>
<keyword evidence="7 8" id="KW-0924">Ammonia transport</keyword>
<evidence type="ECO:0000259" key="10">
    <source>
        <dbReference type="Pfam" id="PF00909"/>
    </source>
</evidence>
<dbReference type="InterPro" id="IPR018047">
    <property type="entry name" value="Ammonium_transpt_CS"/>
</dbReference>
<comment type="subcellular location">
    <subcellularLocation>
        <location evidence="8">Cell membrane</location>
        <topology evidence="8">Multi-pass membrane protein</topology>
    </subcellularLocation>
    <subcellularLocation>
        <location evidence="1">Membrane</location>
        <topology evidence="1">Multi-pass membrane protein</topology>
    </subcellularLocation>
</comment>
<keyword evidence="3 8" id="KW-0813">Transport</keyword>
<feature type="transmembrane region" description="Helical" evidence="8">
    <location>
        <begin position="196"/>
        <end position="224"/>
    </location>
</feature>
<feature type="transmembrane region" description="Helical" evidence="8">
    <location>
        <begin position="43"/>
        <end position="63"/>
    </location>
</feature>
<dbReference type="GO" id="GO:0008519">
    <property type="term" value="F:ammonium channel activity"/>
    <property type="evidence" value="ECO:0007669"/>
    <property type="project" value="InterPro"/>
</dbReference>
<dbReference type="PROSITE" id="PS01219">
    <property type="entry name" value="AMMONIUM_TRANSP"/>
    <property type="match status" value="1"/>
</dbReference>
<dbReference type="InterPro" id="IPR029020">
    <property type="entry name" value="Ammonium/urea_transptr"/>
</dbReference>
<evidence type="ECO:0000256" key="8">
    <source>
        <dbReference type="RuleBase" id="RU362002"/>
    </source>
</evidence>
<feature type="domain" description="Ammonium transporter AmtB-like" evidence="10">
    <location>
        <begin position="40"/>
        <end position="479"/>
    </location>
</feature>
<dbReference type="InterPro" id="IPR001905">
    <property type="entry name" value="Ammonium_transpt"/>
</dbReference>
<keyword evidence="6 8" id="KW-0472">Membrane</keyword>
<evidence type="ECO:0000256" key="4">
    <source>
        <dbReference type="ARBA" id="ARBA00022692"/>
    </source>
</evidence>
<accession>I1T0E0</accession>
<feature type="region of interest" description="Disordered" evidence="9">
    <location>
        <begin position="480"/>
        <end position="503"/>
    </location>
</feature>
<dbReference type="Gene3D" id="1.10.3430.10">
    <property type="entry name" value="Ammonium transporter AmtB like domains"/>
    <property type="match status" value="1"/>
</dbReference>
<dbReference type="PANTHER" id="PTHR11730">
    <property type="entry name" value="AMMONIUM TRANSPORTER"/>
    <property type="match status" value="1"/>
</dbReference>
<proteinExistence type="inferred from homology"/>
<evidence type="ECO:0000256" key="6">
    <source>
        <dbReference type="ARBA" id="ARBA00023136"/>
    </source>
</evidence>
<evidence type="ECO:0000256" key="1">
    <source>
        <dbReference type="ARBA" id="ARBA00004141"/>
    </source>
</evidence>